<accession>A0A166AUT9</accession>
<proteinExistence type="predicted"/>
<evidence type="ECO:0000313" key="2">
    <source>
        <dbReference type="EMBL" id="KZL21577.1"/>
    </source>
</evidence>
<feature type="signal peptide" evidence="1">
    <location>
        <begin position="1"/>
        <end position="36"/>
    </location>
</feature>
<dbReference type="AlphaFoldDB" id="A0A166AUT9"/>
<reference evidence="2 3" key="1">
    <citation type="journal article" date="2016" name="Front. Microbiol.">
        <title>Comparative Genomic Analysis Reveals a Diverse Repertoire of Genes Involved in Prokaryote-Eukaryote Interactions within the Pseudovibrio Genus.</title>
        <authorList>
            <person name="Romano S."/>
            <person name="Fernandez-Guerra A."/>
            <person name="Reen F.J."/>
            <person name="Glockner F.O."/>
            <person name="Crowley S.P."/>
            <person name="O'Sullivan O."/>
            <person name="Cotter P.D."/>
            <person name="Adams C."/>
            <person name="Dobson A.D."/>
            <person name="O'Gara F."/>
        </authorList>
    </citation>
    <scope>NUCLEOTIDE SEQUENCE [LARGE SCALE GENOMIC DNA]</scope>
    <source>
        <strain evidence="2 3">Ad2</strain>
    </source>
</reference>
<protein>
    <submittedName>
        <fullName evidence="2">Uncharacterized protein</fullName>
    </submittedName>
</protein>
<dbReference type="STRING" id="989403.SAMN05421798_106147"/>
<dbReference type="PATRIC" id="fig|989403.3.peg.933"/>
<organism evidence="2 3">
    <name type="scientific">Pseudovibrio axinellae</name>
    <dbReference type="NCBI Taxonomy" id="989403"/>
    <lineage>
        <taxon>Bacteria</taxon>
        <taxon>Pseudomonadati</taxon>
        <taxon>Pseudomonadota</taxon>
        <taxon>Alphaproteobacteria</taxon>
        <taxon>Hyphomicrobiales</taxon>
        <taxon>Stappiaceae</taxon>
        <taxon>Pseudovibrio</taxon>
    </lineage>
</organism>
<feature type="chain" id="PRO_5007870905" evidence="1">
    <location>
        <begin position="37"/>
        <end position="166"/>
    </location>
</feature>
<keyword evidence="1" id="KW-0732">Signal</keyword>
<comment type="caution">
    <text evidence="2">The sequence shown here is derived from an EMBL/GenBank/DDBJ whole genome shotgun (WGS) entry which is preliminary data.</text>
</comment>
<dbReference type="Proteomes" id="UP000076577">
    <property type="component" value="Unassembled WGS sequence"/>
</dbReference>
<dbReference type="EMBL" id="LMCB01000004">
    <property type="protein sequence ID" value="KZL21577.1"/>
    <property type="molecule type" value="Genomic_DNA"/>
</dbReference>
<evidence type="ECO:0000313" key="3">
    <source>
        <dbReference type="Proteomes" id="UP000076577"/>
    </source>
</evidence>
<gene>
    <name evidence="2" type="ORF">PsAD2_00876</name>
</gene>
<keyword evidence="3" id="KW-1185">Reference proteome</keyword>
<sequence>MQACAQHNRMSAFRAILTAAVLSPVLLIEASGPAHAVLISKELILPITHYGTAVSKGLASPQMTEHCETIFEEFRGTSIFVDYEVDSTSNYAVAEIAIGGEAVKMTRNPTQSGYKFFSNDLPQHLASLGAQAVTFHVNDKLEHPSVEIRFSESNHYECHLIASETK</sequence>
<evidence type="ECO:0000256" key="1">
    <source>
        <dbReference type="SAM" id="SignalP"/>
    </source>
</evidence>
<name>A0A166AUT9_9HYPH</name>